<dbReference type="Proteomes" id="UP000248198">
    <property type="component" value="Unassembled WGS sequence"/>
</dbReference>
<protein>
    <submittedName>
        <fullName evidence="2">Uncharacterized protein</fullName>
    </submittedName>
</protein>
<accession>A0A318UFC4</accession>
<dbReference type="EMBL" id="QKLU01000003">
    <property type="protein sequence ID" value="PYF74803.1"/>
    <property type="molecule type" value="Genomic_DNA"/>
</dbReference>
<name>A0A318UFC4_9SPHI</name>
<reference evidence="2 3" key="1">
    <citation type="submission" date="2018-06" db="EMBL/GenBank/DDBJ databases">
        <title>Genomic Encyclopedia of Archaeal and Bacterial Type Strains, Phase II (KMG-II): from individual species to whole genera.</title>
        <authorList>
            <person name="Goeker M."/>
        </authorList>
    </citation>
    <scope>NUCLEOTIDE SEQUENCE [LARGE SCALE GENOMIC DNA]</scope>
    <source>
        <strain evidence="2 3">DSM 27372</strain>
    </source>
</reference>
<dbReference type="OrthoDB" id="702987at2"/>
<feature type="signal peptide" evidence="1">
    <location>
        <begin position="1"/>
        <end position="19"/>
    </location>
</feature>
<evidence type="ECO:0000313" key="2">
    <source>
        <dbReference type="EMBL" id="PYF74803.1"/>
    </source>
</evidence>
<proteinExistence type="predicted"/>
<evidence type="ECO:0000256" key="1">
    <source>
        <dbReference type="SAM" id="SignalP"/>
    </source>
</evidence>
<dbReference type="AlphaFoldDB" id="A0A318UFC4"/>
<dbReference type="RefSeq" id="WP_110829597.1">
    <property type="nucleotide sequence ID" value="NZ_QKLU01000003.1"/>
</dbReference>
<organism evidence="2 3">
    <name type="scientific">Pedobacter nutrimenti</name>
    <dbReference type="NCBI Taxonomy" id="1241337"/>
    <lineage>
        <taxon>Bacteria</taxon>
        <taxon>Pseudomonadati</taxon>
        <taxon>Bacteroidota</taxon>
        <taxon>Sphingobacteriia</taxon>
        <taxon>Sphingobacteriales</taxon>
        <taxon>Sphingobacteriaceae</taxon>
        <taxon>Pedobacter</taxon>
    </lineage>
</organism>
<keyword evidence="1" id="KW-0732">Signal</keyword>
<sequence length="248" mass="28604">MKNYVFMLMLLIPSLLAKAQRKTEQHKAPLNDNQIIIGYADQYEVLPKLKFTKATSRQYDQLVQKNSWTKPKLKLLKGYFSIRTREGKQRFKQYSDGGAGKGWNGYELLGYSSLLNLYALTANSTAEGIGFATLFLLDAKNGFRYHIASFGDWHVSLPQPSPKQRFVVYYSNTEYKHKNSDLGVLSFNPKAGKGKIFSLFASLHSDEFAIAQIRWANDTTLYVKGYQEIYEHQKWVKKYGYYKVEISQ</sequence>
<feature type="chain" id="PRO_5016302012" evidence="1">
    <location>
        <begin position="20"/>
        <end position="248"/>
    </location>
</feature>
<evidence type="ECO:0000313" key="3">
    <source>
        <dbReference type="Proteomes" id="UP000248198"/>
    </source>
</evidence>
<keyword evidence="3" id="KW-1185">Reference proteome</keyword>
<comment type="caution">
    <text evidence="2">The sequence shown here is derived from an EMBL/GenBank/DDBJ whole genome shotgun (WGS) entry which is preliminary data.</text>
</comment>
<gene>
    <name evidence="2" type="ORF">B0O44_103249</name>
</gene>